<dbReference type="PROSITE" id="PS50112">
    <property type="entry name" value="PAS"/>
    <property type="match status" value="1"/>
</dbReference>
<dbReference type="SMART" id="SM00086">
    <property type="entry name" value="PAC"/>
    <property type="match status" value="2"/>
</dbReference>
<dbReference type="InterPro" id="IPR013656">
    <property type="entry name" value="PAS_4"/>
</dbReference>
<dbReference type="GO" id="GO:0071111">
    <property type="term" value="F:cyclic-guanylate-specific phosphodiesterase activity"/>
    <property type="evidence" value="ECO:0007669"/>
    <property type="project" value="UniProtKB-EC"/>
</dbReference>
<accession>A0A0U5C413</accession>
<dbReference type="Proteomes" id="UP000217696">
    <property type="component" value="Chromosome"/>
</dbReference>
<proteinExistence type="predicted"/>
<dbReference type="KEGG" id="asoc:CB4_00514"/>
<dbReference type="Gene3D" id="3.20.20.450">
    <property type="entry name" value="EAL domain"/>
    <property type="match status" value="1"/>
</dbReference>
<dbReference type="Pfam" id="PF08448">
    <property type="entry name" value="PAS_4"/>
    <property type="match status" value="2"/>
</dbReference>
<dbReference type="PROSITE" id="PS50883">
    <property type="entry name" value="EAL"/>
    <property type="match status" value="1"/>
</dbReference>
<dbReference type="Pfam" id="PF00990">
    <property type="entry name" value="GGDEF"/>
    <property type="match status" value="1"/>
</dbReference>
<dbReference type="PROSITE" id="PS50887">
    <property type="entry name" value="GGDEF"/>
    <property type="match status" value="1"/>
</dbReference>
<dbReference type="OrthoDB" id="9759607at2"/>
<name>A0A0U5C413_9BACL</name>
<dbReference type="Pfam" id="PF00563">
    <property type="entry name" value="EAL"/>
    <property type="match status" value="1"/>
</dbReference>
<dbReference type="InterPro" id="IPR001633">
    <property type="entry name" value="EAL_dom"/>
</dbReference>
<dbReference type="EC" id="3.1.4.52" evidence="1"/>
<dbReference type="InterPro" id="IPR000014">
    <property type="entry name" value="PAS"/>
</dbReference>
<dbReference type="FunFam" id="3.30.70.270:FF:000001">
    <property type="entry name" value="Diguanylate cyclase domain protein"/>
    <property type="match status" value="1"/>
</dbReference>
<sequence>MRTIMDSIPDFVCFRDGEGRWLAANSFALRFFGLETVAYQGKTTEELVPFVTCNQDVFMNCIQSDKEIWATGQMVRIEQELRLPNGHPVFLDMVKVPVYKEDGKPKELIVIGRDITIHKQAERLLKESEQRYRSLVEYNVDAVFTHDLAGRLMSMNRATEAITGYFEEELLYQAPLLMVLLEDQDRAQAHFERAKEGKAQNYDVTIVHKSGRHVHINVANIPIIVDGDVVGVYGIAKDITERSLAEKRVEYMAYHDELTGLINRRFYEQKLQEALREAEANGSQMAILFLDMDRFKNVNDSMGHALGDELLRMLADRLRFCLEERHVIARLGGDEFTLLCRDVQGEQEVSEVADRIAQVLEESFKIKGCEFHMTASIGISMYPKDGKDSETLMRHADIAMYHAKNQGGSYQYYRPGMNRKSHDSWLLERELRKGLEREEFMVYYQPQMDIATGKIIGAEALIRWIHPEKGFVSPGEFIPLAEEIGLIVPLGNWVLDEACRQNKLWQEAGLPPIKIGVNLSFRQFIQQDLARTVADTLERTRLDSSYLDLEITESMTMEVERAMEVLAQLRSLGVSISMDDFGTGYSSLTHLTKFPIDKLKIDQSFVRNIIDGANDAAIAATIVTMAKNLKLKAIAEGVETDDQLQFLQRCGCDEIQGYWLSPPVPAEKFERLLASNSCV</sequence>
<dbReference type="Gene3D" id="3.30.70.270">
    <property type="match status" value="1"/>
</dbReference>
<dbReference type="RefSeq" id="WP_096463440.1">
    <property type="nucleotide sequence ID" value="NZ_AP017312.1"/>
</dbReference>
<keyword evidence="2" id="KW-1185">Reference proteome</keyword>
<dbReference type="NCBIfam" id="TIGR00254">
    <property type="entry name" value="GGDEF"/>
    <property type="match status" value="1"/>
</dbReference>
<dbReference type="NCBIfam" id="TIGR00229">
    <property type="entry name" value="sensory_box"/>
    <property type="match status" value="2"/>
</dbReference>
<dbReference type="SMART" id="SM00267">
    <property type="entry name" value="GGDEF"/>
    <property type="match status" value="1"/>
</dbReference>
<dbReference type="SUPFAM" id="SSF141868">
    <property type="entry name" value="EAL domain-like"/>
    <property type="match status" value="1"/>
</dbReference>
<dbReference type="SMART" id="SM00052">
    <property type="entry name" value="EAL"/>
    <property type="match status" value="1"/>
</dbReference>
<evidence type="ECO:0000313" key="2">
    <source>
        <dbReference type="Proteomes" id="UP000217696"/>
    </source>
</evidence>
<dbReference type="FunFam" id="3.20.20.450:FF:000001">
    <property type="entry name" value="Cyclic di-GMP phosphodiesterase yahA"/>
    <property type="match status" value="1"/>
</dbReference>
<dbReference type="CDD" id="cd01949">
    <property type="entry name" value="GGDEF"/>
    <property type="match status" value="1"/>
</dbReference>
<dbReference type="InterPro" id="IPR029787">
    <property type="entry name" value="Nucleotide_cyclase"/>
</dbReference>
<reference evidence="1 2" key="1">
    <citation type="submission" date="2015-12" db="EMBL/GenBank/DDBJ databases">
        <title>Genome sequence of Aneurinibacillus soli.</title>
        <authorList>
            <person name="Lee J.S."/>
            <person name="Lee K.C."/>
            <person name="Kim K.K."/>
            <person name="Lee B.W."/>
        </authorList>
    </citation>
    <scope>NUCLEOTIDE SEQUENCE [LARGE SCALE GENOMIC DNA]</scope>
    <source>
        <strain evidence="1 2">CB4</strain>
    </source>
</reference>
<dbReference type="PROSITE" id="PS50113">
    <property type="entry name" value="PAC"/>
    <property type="match status" value="2"/>
</dbReference>
<dbReference type="InterPro" id="IPR043128">
    <property type="entry name" value="Rev_trsase/Diguanyl_cyclase"/>
</dbReference>
<dbReference type="PANTHER" id="PTHR44757:SF2">
    <property type="entry name" value="BIOFILM ARCHITECTURE MAINTENANCE PROTEIN MBAA"/>
    <property type="match status" value="1"/>
</dbReference>
<dbReference type="PANTHER" id="PTHR44757">
    <property type="entry name" value="DIGUANYLATE CYCLASE DGCP"/>
    <property type="match status" value="1"/>
</dbReference>
<protein>
    <submittedName>
        <fullName evidence="1">Cyclic di-GMP phosphodiesterase Gmr</fullName>
        <ecNumber evidence="1">3.1.4.52</ecNumber>
    </submittedName>
</protein>
<keyword evidence="1" id="KW-0378">Hydrolase</keyword>
<gene>
    <name evidence="1" type="primary">gmr</name>
    <name evidence="1" type="ORF">CB4_00514</name>
</gene>
<dbReference type="EMBL" id="AP017312">
    <property type="protein sequence ID" value="BAU26387.1"/>
    <property type="molecule type" value="Genomic_DNA"/>
</dbReference>
<dbReference type="AlphaFoldDB" id="A0A0U5C413"/>
<dbReference type="InterPro" id="IPR035919">
    <property type="entry name" value="EAL_sf"/>
</dbReference>
<dbReference type="InterPro" id="IPR000160">
    <property type="entry name" value="GGDEF_dom"/>
</dbReference>
<dbReference type="InterPro" id="IPR000700">
    <property type="entry name" value="PAS-assoc_C"/>
</dbReference>
<dbReference type="InterPro" id="IPR035965">
    <property type="entry name" value="PAS-like_dom_sf"/>
</dbReference>
<dbReference type="SUPFAM" id="SSF55073">
    <property type="entry name" value="Nucleotide cyclase"/>
    <property type="match status" value="1"/>
</dbReference>
<dbReference type="InterPro" id="IPR052155">
    <property type="entry name" value="Biofilm_reg_signaling"/>
</dbReference>
<dbReference type="CDD" id="cd01948">
    <property type="entry name" value="EAL"/>
    <property type="match status" value="1"/>
</dbReference>
<dbReference type="SUPFAM" id="SSF55785">
    <property type="entry name" value="PYP-like sensor domain (PAS domain)"/>
    <property type="match status" value="2"/>
</dbReference>
<dbReference type="SMART" id="SM00091">
    <property type="entry name" value="PAS"/>
    <property type="match status" value="2"/>
</dbReference>
<dbReference type="InterPro" id="IPR001610">
    <property type="entry name" value="PAC"/>
</dbReference>
<dbReference type="Gene3D" id="3.30.450.20">
    <property type="entry name" value="PAS domain"/>
    <property type="match status" value="2"/>
</dbReference>
<evidence type="ECO:0000313" key="1">
    <source>
        <dbReference type="EMBL" id="BAU26387.1"/>
    </source>
</evidence>
<organism evidence="1 2">
    <name type="scientific">Aneurinibacillus soli</name>
    <dbReference type="NCBI Taxonomy" id="1500254"/>
    <lineage>
        <taxon>Bacteria</taxon>
        <taxon>Bacillati</taxon>
        <taxon>Bacillota</taxon>
        <taxon>Bacilli</taxon>
        <taxon>Bacillales</taxon>
        <taxon>Paenibacillaceae</taxon>
        <taxon>Aneurinibacillus group</taxon>
        <taxon>Aneurinibacillus</taxon>
    </lineage>
</organism>
<dbReference type="CDD" id="cd00130">
    <property type="entry name" value="PAS"/>
    <property type="match status" value="2"/>
</dbReference>